<keyword evidence="3 6" id="KW-0812">Transmembrane</keyword>
<keyword evidence="4 6" id="KW-1133">Transmembrane helix</keyword>
<accession>A0A382KGN0</accession>
<dbReference type="PANTHER" id="PTHR33529">
    <property type="entry name" value="SLR0882 PROTEIN-RELATED"/>
    <property type="match status" value="1"/>
</dbReference>
<proteinExistence type="predicted"/>
<organism evidence="7">
    <name type="scientific">marine metagenome</name>
    <dbReference type="NCBI Taxonomy" id="408172"/>
    <lineage>
        <taxon>unclassified sequences</taxon>
        <taxon>metagenomes</taxon>
        <taxon>ecological metagenomes</taxon>
    </lineage>
</organism>
<keyword evidence="2" id="KW-1003">Cell membrane</keyword>
<dbReference type="AlphaFoldDB" id="A0A382KGN0"/>
<evidence type="ECO:0000256" key="2">
    <source>
        <dbReference type="ARBA" id="ARBA00022475"/>
    </source>
</evidence>
<dbReference type="Pfam" id="PF03739">
    <property type="entry name" value="LptF_LptG"/>
    <property type="match status" value="1"/>
</dbReference>
<dbReference type="PANTHER" id="PTHR33529:SF6">
    <property type="entry name" value="YJGP_YJGQ FAMILY PERMEASE"/>
    <property type="match status" value="1"/>
</dbReference>
<evidence type="ECO:0000256" key="5">
    <source>
        <dbReference type="ARBA" id="ARBA00023136"/>
    </source>
</evidence>
<feature type="non-terminal residue" evidence="7">
    <location>
        <position position="144"/>
    </location>
</feature>
<feature type="transmembrane region" description="Helical" evidence="6">
    <location>
        <begin position="101"/>
        <end position="122"/>
    </location>
</feature>
<name>A0A382KGN0_9ZZZZ</name>
<feature type="transmembrane region" description="Helical" evidence="6">
    <location>
        <begin position="53"/>
        <end position="80"/>
    </location>
</feature>
<comment type="subcellular location">
    <subcellularLocation>
        <location evidence="1">Cell membrane</location>
        <topology evidence="1">Multi-pass membrane protein</topology>
    </subcellularLocation>
</comment>
<keyword evidence="5 6" id="KW-0472">Membrane</keyword>
<protein>
    <recommendedName>
        <fullName evidence="8">YjgP/YjgQ family permease</fullName>
    </recommendedName>
</protein>
<reference evidence="7" key="1">
    <citation type="submission" date="2018-05" db="EMBL/GenBank/DDBJ databases">
        <authorList>
            <person name="Lanie J.A."/>
            <person name="Ng W.-L."/>
            <person name="Kazmierczak K.M."/>
            <person name="Andrzejewski T.M."/>
            <person name="Davidsen T.M."/>
            <person name="Wayne K.J."/>
            <person name="Tettelin H."/>
            <person name="Glass J.I."/>
            <person name="Rusch D."/>
            <person name="Podicherti R."/>
            <person name="Tsui H.-C.T."/>
            <person name="Winkler M.E."/>
        </authorList>
    </citation>
    <scope>NUCLEOTIDE SEQUENCE</scope>
</reference>
<dbReference type="EMBL" id="UINC01080017">
    <property type="protein sequence ID" value="SVC22573.1"/>
    <property type="molecule type" value="Genomic_DNA"/>
</dbReference>
<evidence type="ECO:0008006" key="8">
    <source>
        <dbReference type="Google" id="ProtNLM"/>
    </source>
</evidence>
<evidence type="ECO:0000256" key="6">
    <source>
        <dbReference type="SAM" id="Phobius"/>
    </source>
</evidence>
<sequence>MKKLDFFIIRSFFGPFIATFFIAIFLLLMQFLWKWIDDLVGKGLELLEIGELLFYASVRFVPLALPISMLLASVMTFGAFGEKSELVAMKSAGISLKRMMSSLFIFVLFISISSFSFSNYVMPLVNLKSGSLLYAIQKQKPSLN</sequence>
<gene>
    <name evidence="7" type="ORF">METZ01_LOCUS275427</name>
</gene>
<evidence type="ECO:0000313" key="7">
    <source>
        <dbReference type="EMBL" id="SVC22573.1"/>
    </source>
</evidence>
<evidence type="ECO:0000256" key="3">
    <source>
        <dbReference type="ARBA" id="ARBA00022692"/>
    </source>
</evidence>
<dbReference type="GO" id="GO:0043190">
    <property type="term" value="C:ATP-binding cassette (ABC) transporter complex"/>
    <property type="evidence" value="ECO:0007669"/>
    <property type="project" value="TreeGrafter"/>
</dbReference>
<dbReference type="GO" id="GO:0015920">
    <property type="term" value="P:lipopolysaccharide transport"/>
    <property type="evidence" value="ECO:0007669"/>
    <property type="project" value="TreeGrafter"/>
</dbReference>
<evidence type="ECO:0000256" key="4">
    <source>
        <dbReference type="ARBA" id="ARBA00022989"/>
    </source>
</evidence>
<feature type="transmembrane region" description="Helical" evidence="6">
    <location>
        <begin position="12"/>
        <end position="33"/>
    </location>
</feature>
<dbReference type="InterPro" id="IPR005495">
    <property type="entry name" value="LptG/LptF_permease"/>
</dbReference>
<evidence type="ECO:0000256" key="1">
    <source>
        <dbReference type="ARBA" id="ARBA00004651"/>
    </source>
</evidence>